<feature type="domain" description="HTH marR-type" evidence="2">
    <location>
        <begin position="28"/>
        <end position="162"/>
    </location>
</feature>
<name>A0ABS7R3D9_9ACTN</name>
<dbReference type="InterPro" id="IPR036388">
    <property type="entry name" value="WH-like_DNA-bd_sf"/>
</dbReference>
<dbReference type="Gene3D" id="1.10.10.10">
    <property type="entry name" value="Winged helix-like DNA-binding domain superfamily/Winged helix DNA-binding domain"/>
    <property type="match status" value="1"/>
</dbReference>
<dbReference type="PROSITE" id="PS50995">
    <property type="entry name" value="HTH_MARR_2"/>
    <property type="match status" value="1"/>
</dbReference>
<reference evidence="3 4" key="1">
    <citation type="submission" date="2021-08" db="EMBL/GenBank/DDBJ databases">
        <title>Streptomyces sp. PTM05 isolated from lichen.</title>
        <authorList>
            <person name="Somphong A."/>
            <person name="Phongsopitanun W."/>
            <person name="Tanasupawat S."/>
        </authorList>
    </citation>
    <scope>NUCLEOTIDE SEQUENCE [LARGE SCALE GENOMIC DNA]</scope>
    <source>
        <strain evidence="3 4">Ptm05</strain>
    </source>
</reference>
<keyword evidence="4" id="KW-1185">Reference proteome</keyword>
<evidence type="ECO:0000256" key="1">
    <source>
        <dbReference type="SAM" id="MobiDB-lite"/>
    </source>
</evidence>
<evidence type="ECO:0000313" key="3">
    <source>
        <dbReference type="EMBL" id="MBY8889456.1"/>
    </source>
</evidence>
<feature type="region of interest" description="Disordered" evidence="1">
    <location>
        <begin position="1"/>
        <end position="25"/>
    </location>
</feature>
<dbReference type="SMART" id="SM00347">
    <property type="entry name" value="HTH_MARR"/>
    <property type="match status" value="1"/>
</dbReference>
<evidence type="ECO:0000259" key="2">
    <source>
        <dbReference type="PROSITE" id="PS50995"/>
    </source>
</evidence>
<sequence>MPKRVPTATDRPPGADESEDAPAHGDAADEVVTAVLTASRLLVAVSARSLASVEETLTLPQFRMLVVLDTRGPMNISRLGEHLDVIPSTAMRMVDRLVTAGMLDRAPSPTNRREILISLTTAGRRVVGEATERRRAHIARIVAGMPHTQRAGLIEALQAFTRAGDEPLAEGGHNADVGW</sequence>
<evidence type="ECO:0000313" key="4">
    <source>
        <dbReference type="Proteomes" id="UP001198565"/>
    </source>
</evidence>
<dbReference type="RefSeq" id="WP_222982782.1">
    <property type="nucleotide sequence ID" value="NZ_JAINVZ010000055.1"/>
</dbReference>
<organism evidence="3 4">
    <name type="scientific">Streptantibioticus parmotrematis</name>
    <dbReference type="NCBI Taxonomy" id="2873249"/>
    <lineage>
        <taxon>Bacteria</taxon>
        <taxon>Bacillati</taxon>
        <taxon>Actinomycetota</taxon>
        <taxon>Actinomycetes</taxon>
        <taxon>Kitasatosporales</taxon>
        <taxon>Streptomycetaceae</taxon>
        <taxon>Streptantibioticus</taxon>
    </lineage>
</organism>
<dbReference type="InterPro" id="IPR000835">
    <property type="entry name" value="HTH_MarR-typ"/>
</dbReference>
<comment type="caution">
    <text evidence="3">The sequence shown here is derived from an EMBL/GenBank/DDBJ whole genome shotgun (WGS) entry which is preliminary data.</text>
</comment>
<dbReference type="PANTHER" id="PTHR33164:SF94">
    <property type="entry name" value="TRANSCRIPTIONAL REGULATORY PROTEIN-RELATED"/>
    <property type="match status" value="1"/>
</dbReference>
<dbReference type="InterPro" id="IPR036390">
    <property type="entry name" value="WH_DNA-bd_sf"/>
</dbReference>
<gene>
    <name evidence="3" type="ORF">K7472_32160</name>
</gene>
<accession>A0ABS7R3D9</accession>
<proteinExistence type="predicted"/>
<dbReference type="PANTHER" id="PTHR33164">
    <property type="entry name" value="TRANSCRIPTIONAL REGULATOR, MARR FAMILY"/>
    <property type="match status" value="1"/>
</dbReference>
<dbReference type="InterPro" id="IPR039422">
    <property type="entry name" value="MarR/SlyA-like"/>
</dbReference>
<dbReference type="Pfam" id="PF01047">
    <property type="entry name" value="MarR"/>
    <property type="match status" value="1"/>
</dbReference>
<dbReference type="Proteomes" id="UP001198565">
    <property type="component" value="Unassembled WGS sequence"/>
</dbReference>
<protein>
    <submittedName>
        <fullName evidence="3">MarR family transcriptional regulator</fullName>
    </submittedName>
</protein>
<dbReference type="EMBL" id="JAINVZ010000055">
    <property type="protein sequence ID" value="MBY8889456.1"/>
    <property type="molecule type" value="Genomic_DNA"/>
</dbReference>
<dbReference type="SUPFAM" id="SSF46785">
    <property type="entry name" value="Winged helix' DNA-binding domain"/>
    <property type="match status" value="1"/>
</dbReference>